<name>A0A7W7ZHF1_9BACT</name>
<comment type="caution">
    <text evidence="2">The sequence shown here is derived from an EMBL/GenBank/DDBJ whole genome shotgun (WGS) entry which is preliminary data.</text>
</comment>
<keyword evidence="3" id="KW-1185">Reference proteome</keyword>
<protein>
    <recommendedName>
        <fullName evidence="4">DUF3592 domain-containing protein</fullName>
    </recommendedName>
</protein>
<keyword evidence="1" id="KW-0472">Membrane</keyword>
<keyword evidence="1" id="KW-1133">Transmembrane helix</keyword>
<organism evidence="2 3">
    <name type="scientific">Granulicella aggregans</name>
    <dbReference type="NCBI Taxonomy" id="474949"/>
    <lineage>
        <taxon>Bacteria</taxon>
        <taxon>Pseudomonadati</taxon>
        <taxon>Acidobacteriota</taxon>
        <taxon>Terriglobia</taxon>
        <taxon>Terriglobales</taxon>
        <taxon>Acidobacteriaceae</taxon>
        <taxon>Granulicella</taxon>
    </lineage>
</organism>
<gene>
    <name evidence="2" type="ORF">HDF16_004517</name>
</gene>
<reference evidence="2 3" key="1">
    <citation type="submission" date="2020-08" db="EMBL/GenBank/DDBJ databases">
        <title>Genomic Encyclopedia of Type Strains, Phase IV (KMG-V): Genome sequencing to study the core and pangenomes of soil and plant-associated prokaryotes.</title>
        <authorList>
            <person name="Whitman W."/>
        </authorList>
    </citation>
    <scope>NUCLEOTIDE SEQUENCE [LARGE SCALE GENOMIC DNA]</scope>
    <source>
        <strain evidence="2 3">M8UP14</strain>
    </source>
</reference>
<feature type="transmembrane region" description="Helical" evidence="1">
    <location>
        <begin position="90"/>
        <end position="110"/>
    </location>
</feature>
<accession>A0A7W7ZHF1</accession>
<evidence type="ECO:0008006" key="4">
    <source>
        <dbReference type="Google" id="ProtNLM"/>
    </source>
</evidence>
<sequence length="114" mass="12550">MARSKPEWVVAIATITGCRQTLLSSLPGNRTNLGQGDFPTYIVSFSYKANGHTLYGSYKANSPRKIGHTFEVSYDPKHPKRNTGNEFSSGWIRAAVWIVVGCLGALAAWFKLQS</sequence>
<evidence type="ECO:0000313" key="3">
    <source>
        <dbReference type="Proteomes" id="UP000540989"/>
    </source>
</evidence>
<evidence type="ECO:0000313" key="2">
    <source>
        <dbReference type="EMBL" id="MBB5059788.1"/>
    </source>
</evidence>
<proteinExistence type="predicted"/>
<dbReference type="EMBL" id="JACHIP010000007">
    <property type="protein sequence ID" value="MBB5059788.1"/>
    <property type="molecule type" value="Genomic_DNA"/>
</dbReference>
<evidence type="ECO:0000256" key="1">
    <source>
        <dbReference type="SAM" id="Phobius"/>
    </source>
</evidence>
<dbReference type="Proteomes" id="UP000540989">
    <property type="component" value="Unassembled WGS sequence"/>
</dbReference>
<dbReference type="PROSITE" id="PS51257">
    <property type="entry name" value="PROKAR_LIPOPROTEIN"/>
    <property type="match status" value="1"/>
</dbReference>
<dbReference type="AlphaFoldDB" id="A0A7W7ZHF1"/>
<keyword evidence="1" id="KW-0812">Transmembrane</keyword>